<keyword evidence="2" id="KW-1185">Reference proteome</keyword>
<sequence>MPVDVAITQAELAAIRDRQGDAEEARELLRESLPVLRTALLPQEINRAAAEALAKKLGV</sequence>
<proteinExistence type="predicted"/>
<organism evidence="1 2">
    <name type="scientific">Solilutibacter tolerans</name>
    <dbReference type="NCBI Taxonomy" id="1604334"/>
    <lineage>
        <taxon>Bacteria</taxon>
        <taxon>Pseudomonadati</taxon>
        <taxon>Pseudomonadota</taxon>
        <taxon>Gammaproteobacteria</taxon>
        <taxon>Lysobacterales</taxon>
        <taxon>Lysobacteraceae</taxon>
        <taxon>Solilutibacter</taxon>
    </lineage>
</organism>
<dbReference type="Proteomes" id="UP000241788">
    <property type="component" value="Unassembled WGS sequence"/>
</dbReference>
<evidence type="ECO:0000313" key="1">
    <source>
        <dbReference type="EMBL" id="SIQ67341.1"/>
    </source>
</evidence>
<gene>
    <name evidence="1" type="ORF">SAMN05421546_1714</name>
</gene>
<dbReference type="RefSeq" id="WP_076587177.1">
    <property type="nucleotide sequence ID" value="NZ_FTLW01000003.1"/>
</dbReference>
<reference evidence="2" key="1">
    <citation type="submission" date="2017-01" db="EMBL/GenBank/DDBJ databases">
        <authorList>
            <person name="Varghese N."/>
            <person name="Submissions S."/>
        </authorList>
    </citation>
    <scope>NUCLEOTIDE SEQUENCE [LARGE SCALE GENOMIC DNA]</scope>
    <source>
        <strain evidence="2">UM1</strain>
    </source>
</reference>
<dbReference type="Gene3D" id="1.25.40.10">
    <property type="entry name" value="Tetratricopeptide repeat domain"/>
    <property type="match status" value="1"/>
</dbReference>
<protein>
    <submittedName>
        <fullName evidence="1">Uncharacterized protein</fullName>
    </submittedName>
</protein>
<name>A0A1N6UPE5_9GAMM</name>
<evidence type="ECO:0000313" key="2">
    <source>
        <dbReference type="Proteomes" id="UP000241788"/>
    </source>
</evidence>
<dbReference type="InterPro" id="IPR011990">
    <property type="entry name" value="TPR-like_helical_dom_sf"/>
</dbReference>
<dbReference type="EMBL" id="FTLW01000003">
    <property type="protein sequence ID" value="SIQ67341.1"/>
    <property type="molecule type" value="Genomic_DNA"/>
</dbReference>
<dbReference type="AlphaFoldDB" id="A0A1N6UPE5"/>
<accession>A0A1N6UPE5</accession>